<sequence length="1501" mass="164243">MLLSDLSIKRPVFAAVMMLTLVTLGLFSYRRLSVEMYPNVEIPVVSVVTKFPGASPESVEREVTKKIEEAVNPIAGVKHVVSYSREGVSTVVVQFRLEERINDAAQEARAKINAVRGELPQGIEDPIIQKIDFNALPVLSLAVQSKNLSRRDLTLLVEKKIKRRIETIAGVGKVDVVGGAKREVNVIIEPARLEALGIGVDTVVRGLRSENVNTPLGRLSRSGSEYPLRVEGKPGRVEQFGAMVIGERNGTPVRLADVAEIRDGIEEERSLALVNGLPAVALDIQKQSGANMVEMVDRVLKSVQSLQRDLPAGVTLTVVRDASTMTRDSLKDVQETMIIGGVLTVLIVFCFINSWRSTVITGLTLPISVISSFIILHAMGMTLNIMTLMALSLAIGLLIDDAIVVRENIVRHLEKGEDHFTAARTGTSEIGLAVLATTLSITAVFVPVAFMKGIVGRFFFSFGVTVTFAVLVSLLVSFTLDPMLSSRWHDPAIHKEGRRSRLSRLLDRFNDLFDRIAGRYRGVIGWALRHRKTVLAAAGASFLIGLLLFGSLESSFMTDFDKGEFQINFKTAPDASLEESRDRLHTMLVALKDVPEIAHTYGTVGAGDSGTVRSGLLYLKLTERSARKRDQYAIQRDVRERLRKIPGITFSIEDAGKVGSSIKPLVVNVRGEDIGLLKKYAAALKEEMYKIPGMVDIEVSLEHDIPEYRLRVDREKAANTGVTTADIVRTVGALVGGESVSTFEDEDGDAVDVRVRLPESLRRDPAQVSNLRLAVQRPQGPVLVPLGNIVSHEVSATPSEINRQALSREIVVSANLDTLPLGTAVEKVKKAAERIPMEPGYRIVFSGESEDMAESFGYMAESLLLAVLLVYLILAAQFESFLEPLSIMLSLPLSIVGMAGMLFLTRDTVNIMSLIGLIMLMGLVTKNAILLVDYAKVLRGRGMGRSEAVITAGRTRLRPIIMTTLAMIFGMLPLAFALGAGAEMRAPMARAVIGGLLTSTLLTLLVVPVMYTVLDDLETWLKRKLKGADRGAADKSGARRATGAAALFLIALLPVLLPDGAAAAEDTPREIKVLTLEQALRIAAERNKDIRKAKEYFEWVKGKYVEERAAVFPQLTLSGSVARQEDATFLFAGSAFPATMTARSAEATVTQALFTWGQVGAAIRAAKEGFQVAEERLRQSVQAAYREVSVTFYDILLAREMGDIARRNLEQKTRHLDEARRKYAAGVATDYDVLAAEVAVENARPEVIRTENLLRSGLDRLRYLLALEEGSIEVSGTLKTDPEPVPPYGQILPVAVENRPEVRELRRRISIAEELRKIAGAGDKPRLDLQGGFGWRWYQAADESFDGRTWNVGVALTFPLFDGQRTKGRVAQAESETKSLRIEEAKLVDSISLQSHEAVNAVREAAEIVKALSGTVAQAEKLLFLSEKGYELGVKIRLEVEDAELKLREARANLARSWRDYRVARINLLWVMGELTTLSSSGSSPPGFGAVPQPSPLSSGR</sequence>
<dbReference type="SUPFAM" id="SSF82693">
    <property type="entry name" value="Multidrug efflux transporter AcrB pore domain, PN1, PN2, PC1 and PC2 subdomains"/>
    <property type="match status" value="3"/>
</dbReference>
<feature type="transmembrane region" description="Helical" evidence="3">
    <location>
        <begin position="457"/>
        <end position="480"/>
    </location>
</feature>
<feature type="transmembrane region" description="Helical" evidence="3">
    <location>
        <begin position="336"/>
        <end position="352"/>
    </location>
</feature>
<reference evidence="4" key="2">
    <citation type="submission" date="2021-08" db="EMBL/GenBank/DDBJ databases">
        <authorList>
            <person name="Dalcin Martins P."/>
        </authorList>
    </citation>
    <scope>NUCLEOTIDE SEQUENCE</scope>
    <source>
        <strain evidence="4">MAG_39</strain>
    </source>
</reference>
<dbReference type="Gene3D" id="1.20.1600.10">
    <property type="entry name" value="Outer membrane efflux proteins (OEP)"/>
    <property type="match status" value="1"/>
</dbReference>
<dbReference type="SUPFAM" id="SSF82866">
    <property type="entry name" value="Multidrug efflux transporter AcrB transmembrane domain"/>
    <property type="match status" value="2"/>
</dbReference>
<feature type="transmembrane region" description="Helical" evidence="3">
    <location>
        <begin position="911"/>
        <end position="935"/>
    </location>
</feature>
<dbReference type="InterPro" id="IPR003423">
    <property type="entry name" value="OMP_efflux"/>
</dbReference>
<dbReference type="GO" id="GO:0015562">
    <property type="term" value="F:efflux transmembrane transporter activity"/>
    <property type="evidence" value="ECO:0007669"/>
    <property type="project" value="InterPro"/>
</dbReference>
<feature type="transmembrane region" description="Helical" evidence="3">
    <location>
        <begin position="960"/>
        <end position="980"/>
    </location>
</feature>
<dbReference type="Gene3D" id="3.30.70.1440">
    <property type="entry name" value="Multidrug efflux transporter AcrB pore domain"/>
    <property type="match status" value="1"/>
</dbReference>
<dbReference type="GO" id="GO:0005886">
    <property type="term" value="C:plasma membrane"/>
    <property type="evidence" value="ECO:0007669"/>
    <property type="project" value="TreeGrafter"/>
</dbReference>
<evidence type="ECO:0000313" key="4">
    <source>
        <dbReference type="EMBL" id="MBZ0158494.1"/>
    </source>
</evidence>
<feature type="transmembrane region" description="Helical" evidence="3">
    <location>
        <begin position="430"/>
        <end position="451"/>
    </location>
</feature>
<feature type="region of interest" description="Disordered" evidence="2">
    <location>
        <begin position="1479"/>
        <end position="1501"/>
    </location>
</feature>
<feature type="transmembrane region" description="Helical" evidence="3">
    <location>
        <begin position="886"/>
        <end position="905"/>
    </location>
</feature>
<feature type="transmembrane region" description="Helical" evidence="3">
    <location>
        <begin position="359"/>
        <end position="379"/>
    </location>
</feature>
<accession>A0A953M3W9</accession>
<gene>
    <name evidence="4" type="ORF">K8I29_20045</name>
</gene>
<dbReference type="Gene3D" id="3.30.70.1320">
    <property type="entry name" value="Multidrug efflux transporter AcrB pore domain like"/>
    <property type="match status" value="1"/>
</dbReference>
<evidence type="ECO:0000256" key="2">
    <source>
        <dbReference type="SAM" id="MobiDB-lite"/>
    </source>
</evidence>
<keyword evidence="3" id="KW-0472">Membrane</keyword>
<feature type="transmembrane region" description="Helical" evidence="3">
    <location>
        <begin position="12"/>
        <end position="29"/>
    </location>
</feature>
<reference evidence="4" key="1">
    <citation type="journal article" date="2021" name="bioRxiv">
        <title>Unraveling nitrogen, sulfur and carbon metabolic pathways and microbial community transcriptional responses to substrate deprivation and toxicity stresses in a bioreactor mimicking anoxic brackish coastal sediment conditions.</title>
        <authorList>
            <person name="Martins P.D."/>
            <person name="Echeveste M.J."/>
            <person name="Arshad A."/>
            <person name="Kurth J."/>
            <person name="Ouboter H."/>
            <person name="Jetten M.S.M."/>
            <person name="Welte C.U."/>
        </authorList>
    </citation>
    <scope>NUCLEOTIDE SEQUENCE</scope>
    <source>
        <strain evidence="4">MAG_39</strain>
    </source>
</reference>
<comment type="similarity">
    <text evidence="1">Belongs to the outer membrane factor (OMF) (TC 1.B.17) family.</text>
</comment>
<name>A0A953M3W9_9BACT</name>
<dbReference type="Pfam" id="PF00873">
    <property type="entry name" value="ACR_tran"/>
    <property type="match status" value="1"/>
</dbReference>
<organism evidence="4 5">
    <name type="scientific">Candidatus Nitrobium versatile</name>
    <dbReference type="NCBI Taxonomy" id="2884831"/>
    <lineage>
        <taxon>Bacteria</taxon>
        <taxon>Pseudomonadati</taxon>
        <taxon>Nitrospirota</taxon>
        <taxon>Nitrospiria</taxon>
        <taxon>Nitrospirales</taxon>
        <taxon>Nitrospiraceae</taxon>
        <taxon>Candidatus Nitrobium</taxon>
    </lineage>
</organism>
<keyword evidence="3" id="KW-1133">Transmembrane helix</keyword>
<proteinExistence type="inferred from homology"/>
<evidence type="ECO:0000256" key="3">
    <source>
        <dbReference type="SAM" id="Phobius"/>
    </source>
</evidence>
<dbReference type="Gene3D" id="3.30.2090.10">
    <property type="entry name" value="Multidrug efflux transporter AcrB TolC docking domain, DN and DC subdomains"/>
    <property type="match status" value="2"/>
</dbReference>
<feature type="transmembrane region" description="Helical" evidence="3">
    <location>
        <begin position="856"/>
        <end position="874"/>
    </location>
</feature>
<dbReference type="Gene3D" id="3.30.70.1430">
    <property type="entry name" value="Multidrug efflux transporter AcrB pore domain"/>
    <property type="match status" value="2"/>
</dbReference>
<dbReference type="SUPFAM" id="SSF82714">
    <property type="entry name" value="Multidrug efflux transporter AcrB TolC docking domain, DN and DC subdomains"/>
    <property type="match status" value="2"/>
</dbReference>
<comment type="caution">
    <text evidence="4">The sequence shown here is derived from an EMBL/GenBank/DDBJ whole genome shotgun (WGS) entry which is preliminary data.</text>
</comment>
<dbReference type="SUPFAM" id="SSF56954">
    <property type="entry name" value="Outer membrane efflux proteins (OEP)"/>
    <property type="match status" value="1"/>
</dbReference>
<dbReference type="PANTHER" id="PTHR32063">
    <property type="match status" value="1"/>
</dbReference>
<dbReference type="GO" id="GO:0042910">
    <property type="term" value="F:xenobiotic transmembrane transporter activity"/>
    <property type="evidence" value="ECO:0007669"/>
    <property type="project" value="TreeGrafter"/>
</dbReference>
<dbReference type="PANTHER" id="PTHR32063:SF0">
    <property type="entry name" value="SWARMING MOTILITY PROTEIN SWRC"/>
    <property type="match status" value="1"/>
</dbReference>
<dbReference type="Proteomes" id="UP000705867">
    <property type="component" value="Unassembled WGS sequence"/>
</dbReference>
<evidence type="ECO:0000313" key="5">
    <source>
        <dbReference type="Proteomes" id="UP000705867"/>
    </source>
</evidence>
<keyword evidence="3" id="KW-0812">Transmembrane</keyword>
<feature type="transmembrane region" description="Helical" evidence="3">
    <location>
        <begin position="992"/>
        <end position="1014"/>
    </location>
</feature>
<dbReference type="PRINTS" id="PR00702">
    <property type="entry name" value="ACRIFLAVINRP"/>
</dbReference>
<dbReference type="Gene3D" id="1.20.1640.10">
    <property type="entry name" value="Multidrug efflux transporter AcrB transmembrane domain"/>
    <property type="match status" value="2"/>
</dbReference>
<dbReference type="InterPro" id="IPR001036">
    <property type="entry name" value="Acrflvin-R"/>
</dbReference>
<feature type="transmembrane region" description="Helical" evidence="3">
    <location>
        <begin position="534"/>
        <end position="552"/>
    </location>
</feature>
<dbReference type="EMBL" id="JAIOIV010000157">
    <property type="protein sequence ID" value="MBZ0158494.1"/>
    <property type="molecule type" value="Genomic_DNA"/>
</dbReference>
<protein>
    <submittedName>
        <fullName evidence="4">Efflux RND transporter permease subunit</fullName>
    </submittedName>
</protein>
<dbReference type="Pfam" id="PF02321">
    <property type="entry name" value="OEP"/>
    <property type="match status" value="2"/>
</dbReference>
<evidence type="ECO:0000256" key="1">
    <source>
        <dbReference type="ARBA" id="ARBA00007613"/>
    </source>
</evidence>
<dbReference type="InterPro" id="IPR027463">
    <property type="entry name" value="AcrB_DN_DC_subdom"/>
</dbReference>